<organism evidence="2">
    <name type="scientific">marine sediment metagenome</name>
    <dbReference type="NCBI Taxonomy" id="412755"/>
    <lineage>
        <taxon>unclassified sequences</taxon>
        <taxon>metagenomes</taxon>
        <taxon>ecological metagenomes</taxon>
    </lineage>
</organism>
<keyword evidence="1" id="KW-0175">Coiled coil</keyword>
<feature type="coiled-coil region" evidence="1">
    <location>
        <begin position="42"/>
        <end position="69"/>
    </location>
</feature>
<dbReference type="AlphaFoldDB" id="A0A0F9A823"/>
<comment type="caution">
    <text evidence="2">The sequence shown here is derived from an EMBL/GenBank/DDBJ whole genome shotgun (WGS) entry which is preliminary data.</text>
</comment>
<dbReference type="EMBL" id="LAZR01044045">
    <property type="protein sequence ID" value="KKL05605.1"/>
    <property type="molecule type" value="Genomic_DNA"/>
</dbReference>
<feature type="non-terminal residue" evidence="2">
    <location>
        <position position="1"/>
    </location>
</feature>
<sequence length="209" mass="23517">FTDIHFNPEFRRAFEKAINNPSGGDLLPSGDYQGFAVSFKSAADAKKRADDLSIQTAELNQEARAVERSVLKKHAATLKVDPTVAKKIVHYSFVIEHMHAEGKFSGKVPLSIFVDIEIALTTRWRKRADEIFNQRVKELAPNEQYADLAIEELFDENDGKVVNELLKTGMVTSVGEMGYGVLSLHSPEAAEKEINRLYAEHEPEEVEDW</sequence>
<name>A0A0F9A823_9ZZZZ</name>
<proteinExistence type="predicted"/>
<evidence type="ECO:0000313" key="2">
    <source>
        <dbReference type="EMBL" id="KKL05605.1"/>
    </source>
</evidence>
<gene>
    <name evidence="2" type="ORF">LCGC14_2604380</name>
</gene>
<protein>
    <submittedName>
        <fullName evidence="2">Uncharacterized protein</fullName>
    </submittedName>
</protein>
<evidence type="ECO:0000256" key="1">
    <source>
        <dbReference type="SAM" id="Coils"/>
    </source>
</evidence>
<accession>A0A0F9A823</accession>
<reference evidence="2" key="1">
    <citation type="journal article" date="2015" name="Nature">
        <title>Complex archaea that bridge the gap between prokaryotes and eukaryotes.</title>
        <authorList>
            <person name="Spang A."/>
            <person name="Saw J.H."/>
            <person name="Jorgensen S.L."/>
            <person name="Zaremba-Niedzwiedzka K."/>
            <person name="Martijn J."/>
            <person name="Lind A.E."/>
            <person name="van Eijk R."/>
            <person name="Schleper C."/>
            <person name="Guy L."/>
            <person name="Ettema T.J."/>
        </authorList>
    </citation>
    <scope>NUCLEOTIDE SEQUENCE</scope>
</reference>